<dbReference type="EMBL" id="LZMZ01000004">
    <property type="protein sequence ID" value="OBX80743.1"/>
    <property type="molecule type" value="Genomic_DNA"/>
</dbReference>
<dbReference type="Proteomes" id="UP000092508">
    <property type="component" value="Unassembled WGS sequence"/>
</dbReference>
<dbReference type="RefSeq" id="WP_067234593.1">
    <property type="nucleotide sequence ID" value="NZ_CP171125.1"/>
</dbReference>
<proteinExistence type="predicted"/>
<gene>
    <name evidence="2" type="ORF">A9308_02875</name>
</gene>
<evidence type="ECO:0000256" key="1">
    <source>
        <dbReference type="SAM" id="MobiDB-lite"/>
    </source>
</evidence>
<name>A0A1B8QFJ6_9GAMM</name>
<reference evidence="2 3" key="1">
    <citation type="submission" date="2016-06" db="EMBL/GenBank/DDBJ databases">
        <title>Draft genome of Moraxella atlantae CCUG 66109.</title>
        <authorList>
            <person name="Salva-Serra F."/>
            <person name="Engstrom-Jakobsson H."/>
            <person name="Thorell K."/>
            <person name="Gonzales-Siles L."/>
            <person name="Karlsson R."/>
            <person name="Boulund F."/>
            <person name="Engstrand L."/>
            <person name="Kristiansson E."/>
            <person name="Moore E."/>
        </authorList>
    </citation>
    <scope>NUCLEOTIDE SEQUENCE [LARGE SCALE GENOMIC DNA]</scope>
    <source>
        <strain evidence="2 3">CCUG 66109</strain>
    </source>
</reference>
<dbReference type="AlphaFoldDB" id="A0A1B8QFJ6"/>
<evidence type="ECO:0000313" key="2">
    <source>
        <dbReference type="EMBL" id="OBX80743.1"/>
    </source>
</evidence>
<feature type="compositionally biased region" description="Polar residues" evidence="1">
    <location>
        <begin position="84"/>
        <end position="103"/>
    </location>
</feature>
<feature type="compositionally biased region" description="Basic and acidic residues" evidence="1">
    <location>
        <begin position="31"/>
        <end position="50"/>
    </location>
</feature>
<organism evidence="2 3">
    <name type="scientific">Faucicola atlantae</name>
    <dbReference type="NCBI Taxonomy" id="34059"/>
    <lineage>
        <taxon>Bacteria</taxon>
        <taxon>Pseudomonadati</taxon>
        <taxon>Pseudomonadota</taxon>
        <taxon>Gammaproteobacteria</taxon>
        <taxon>Moraxellales</taxon>
        <taxon>Moraxellaceae</taxon>
        <taxon>Faucicola</taxon>
    </lineage>
</organism>
<protein>
    <submittedName>
        <fullName evidence="2">Uncharacterized protein</fullName>
    </submittedName>
</protein>
<sequence>MQAPNIHPDALTQPSATPAGADLESPLVAEQDQHVNRGDKPAEEPDRRDQPGQAFDDGVNARTAGNDIPQSAEINELNRYANPENAQSRTLNPDGSKPNTGSE</sequence>
<accession>A0A1B8QFJ6</accession>
<dbReference type="OrthoDB" id="6658394at2"/>
<evidence type="ECO:0000313" key="3">
    <source>
        <dbReference type="Proteomes" id="UP000092508"/>
    </source>
</evidence>
<feature type="region of interest" description="Disordered" evidence="1">
    <location>
        <begin position="1"/>
        <end position="103"/>
    </location>
</feature>
<comment type="caution">
    <text evidence="2">The sequence shown here is derived from an EMBL/GenBank/DDBJ whole genome shotgun (WGS) entry which is preliminary data.</text>
</comment>